<dbReference type="OMA" id="NESKPIC"/>
<accession>A0A3Q2YSP3</accession>
<dbReference type="PANTHER" id="PTHR24020:SF86">
    <property type="entry name" value="COLLAGEN, TYPE VI, ALPHA 4"/>
    <property type="match status" value="1"/>
</dbReference>
<keyword evidence="5" id="KW-0325">Glycoprotein</keyword>
<dbReference type="Gene3D" id="3.40.50.410">
    <property type="entry name" value="von Willebrand factor, type A domain"/>
    <property type="match status" value="6"/>
</dbReference>
<evidence type="ECO:0000313" key="8">
    <source>
        <dbReference type="Proteomes" id="UP000264820"/>
    </source>
</evidence>
<dbReference type="GeneTree" id="ENSGT00940000155619"/>
<sequence>DHQHECHCFVCFSCVDAKVADVVFLVDSSGSIGSANFQEVREFLQNVVSGLNIGPDNVRVGLAQYNQNPVLEFSLMEHLDKNSLLAELGNLPYLGGGTQTGRGIDFIRTQLFNENAGSRASQGVPQIAVVITDGVSGDDVVQPALRLREHGVTVFAIGVGGANVNELDAIANQPSENFRFLIDSFQSLQSVSEVVLENICIAITDQAPGHDFVLSPLSACVNATVADVVFLVDSSGSIGSVNFQEVREFLQTVVSGFDIGPDNVRVGLAQYNQNPVLEFSLMEHLDKDSLLAELGNLPYLGGGTQTGRAIDFIRTQLFNESAGSRASQGVPQIAVVITDGASGDDVVQPALRLREHGVTVFAIGVGGANVIELEAIANQPSDDFRFLIDNFQSLQRATWASTSQHNNNISVLSPLSACVNATEADVVFLVDSSGSIGSANFQEVREFLQNVVSGLDIGPDNVRVGLAQYNQDPVLEFSLMEHMDKNSLLAELDNLPYLGGDTQTGEAIDFIRTQLFNESAGSRASQGVPQIAVVITDGASGDGVVQPALRLRDHGVTVFAIGVGGGANVNELEAIANQPSDDFRFLIDSHNFVLFPLSACVDATVADVVFLVDSSGSIGSTDFQEVRRFLRTVVSEFDIGPDNVRVGLAQCNQDPFLEFSLLEHTNKDSLLAELDNLPFRGGCTETGEAIDFIRTQLFNENAGSRASQGVAQIAVVITDGVSGDDVVQPALRLRQHGVTVFAIGVGGANVNELDAIANQPSENFRFLIDSFQSLQSVSNDFVLSPLSACVDAKVADVVFLVDSSGSIGSTNFQEVRRFLRTVVSGLNIGPDNVRVGLAQYNQDPVLEFSLLEHTNKDSLLAELGNLPFRGGSTDTGEALDFIRTQLFNESAGSRAKQGVPQIAVVITDGVSTDDVVQPALRLRQHEVTVFAIGVGLVNVTELDAIANQPSEDFRFLIDNFQSLQNVSEVVLENICESINDQLPVADVVFLVDGSRSIGSANFQEVREFLRTVVSGFDIGPDNIRVALVQYSTNPFLEFLLLEHMDKNSLLVELDNLPYRLGGTQTGEAIDFIRTQLFNENAGSRASKGVPQIAVVITDGDSQDDVVQPALRLREHGVTVFAIGVGGANVIELEAIANQPSEDFRFLINNFQSLQRLREVVLETICESITNPIPGESQKHRQGLLGKGFLVTNGVQYINI</sequence>
<organism evidence="7 8">
    <name type="scientific">Hippocampus comes</name>
    <name type="common">Tiger tail seahorse</name>
    <dbReference type="NCBI Taxonomy" id="109280"/>
    <lineage>
        <taxon>Eukaryota</taxon>
        <taxon>Metazoa</taxon>
        <taxon>Chordata</taxon>
        <taxon>Craniata</taxon>
        <taxon>Vertebrata</taxon>
        <taxon>Euteleostomi</taxon>
        <taxon>Actinopterygii</taxon>
        <taxon>Neopterygii</taxon>
        <taxon>Teleostei</taxon>
        <taxon>Neoteleostei</taxon>
        <taxon>Acanthomorphata</taxon>
        <taxon>Syngnathiaria</taxon>
        <taxon>Syngnathiformes</taxon>
        <taxon>Syngnathoidei</taxon>
        <taxon>Syngnathidae</taxon>
        <taxon>Hippocampus</taxon>
    </lineage>
</organism>
<evidence type="ECO:0000313" key="7">
    <source>
        <dbReference type="Ensembl" id="ENSHCOP00000016552.1"/>
    </source>
</evidence>
<name>A0A3Q2YSP3_HIPCM</name>
<proteinExistence type="predicted"/>
<evidence type="ECO:0000256" key="3">
    <source>
        <dbReference type="ARBA" id="ARBA00022729"/>
    </source>
</evidence>
<dbReference type="PRINTS" id="PR00453">
    <property type="entry name" value="VWFADOMAIN"/>
</dbReference>
<dbReference type="AlphaFoldDB" id="A0A3Q2YSP3"/>
<dbReference type="GO" id="GO:0005576">
    <property type="term" value="C:extracellular region"/>
    <property type="evidence" value="ECO:0007669"/>
    <property type="project" value="UniProtKB-SubCell"/>
</dbReference>
<keyword evidence="2" id="KW-0964">Secreted</keyword>
<dbReference type="InterPro" id="IPR036465">
    <property type="entry name" value="vWFA_dom_sf"/>
</dbReference>
<dbReference type="FunFam" id="3.40.50.410:FF:000004">
    <property type="entry name" value="collagen alpha-6(VI) chain"/>
    <property type="match status" value="6"/>
</dbReference>
<dbReference type="SUPFAM" id="SSF53300">
    <property type="entry name" value="vWA-like"/>
    <property type="match status" value="6"/>
</dbReference>
<dbReference type="Proteomes" id="UP000264820">
    <property type="component" value="Unplaced"/>
</dbReference>
<evidence type="ECO:0000256" key="2">
    <source>
        <dbReference type="ARBA" id="ARBA00022525"/>
    </source>
</evidence>
<dbReference type="PANTHER" id="PTHR24020">
    <property type="entry name" value="COLLAGEN ALPHA"/>
    <property type="match status" value="1"/>
</dbReference>
<feature type="domain" description="VWFA" evidence="6">
    <location>
        <begin position="986"/>
        <end position="1164"/>
    </location>
</feature>
<evidence type="ECO:0000256" key="1">
    <source>
        <dbReference type="ARBA" id="ARBA00004613"/>
    </source>
</evidence>
<feature type="domain" description="VWFA" evidence="6">
    <location>
        <begin position="425"/>
        <end position="609"/>
    </location>
</feature>
<dbReference type="Ensembl" id="ENSHCOT00000028520.1">
    <property type="protein sequence ID" value="ENSHCOP00000016552.1"/>
    <property type="gene ID" value="ENSHCOG00000020320.1"/>
</dbReference>
<dbReference type="InterPro" id="IPR050525">
    <property type="entry name" value="ECM_Assembly_Org"/>
</dbReference>
<dbReference type="CDD" id="cd01472">
    <property type="entry name" value="vWA_collagen"/>
    <property type="match status" value="5"/>
</dbReference>
<evidence type="ECO:0000256" key="4">
    <source>
        <dbReference type="ARBA" id="ARBA00022737"/>
    </source>
</evidence>
<dbReference type="SMART" id="SM00327">
    <property type="entry name" value="VWA"/>
    <property type="match status" value="6"/>
</dbReference>
<keyword evidence="8" id="KW-1185">Reference proteome</keyword>
<keyword evidence="3" id="KW-0732">Signal</keyword>
<comment type="subcellular location">
    <subcellularLocation>
        <location evidence="1">Secreted</location>
    </subcellularLocation>
</comment>
<feature type="domain" description="VWFA" evidence="6">
    <location>
        <begin position="796"/>
        <end position="974"/>
    </location>
</feature>
<protein>
    <recommendedName>
        <fullName evidence="6">VWFA domain-containing protein</fullName>
    </recommendedName>
</protein>
<reference evidence="7" key="1">
    <citation type="submission" date="2025-08" db="UniProtKB">
        <authorList>
            <consortium name="Ensembl"/>
        </authorList>
    </citation>
    <scope>IDENTIFICATION</scope>
</reference>
<evidence type="ECO:0000256" key="5">
    <source>
        <dbReference type="ARBA" id="ARBA00023180"/>
    </source>
</evidence>
<keyword evidence="4" id="KW-0677">Repeat</keyword>
<reference evidence="7" key="2">
    <citation type="submission" date="2025-09" db="UniProtKB">
        <authorList>
            <consortium name="Ensembl"/>
        </authorList>
    </citation>
    <scope>IDENTIFICATION</scope>
</reference>
<feature type="domain" description="VWFA" evidence="6">
    <location>
        <begin position="21"/>
        <end position="199"/>
    </location>
</feature>
<dbReference type="PROSITE" id="PS50234">
    <property type="entry name" value="VWFA"/>
    <property type="match status" value="6"/>
</dbReference>
<dbReference type="STRING" id="109280.ENSHCOP00000016552"/>
<dbReference type="Pfam" id="PF00092">
    <property type="entry name" value="VWA"/>
    <property type="match status" value="6"/>
</dbReference>
<dbReference type="InterPro" id="IPR002035">
    <property type="entry name" value="VWF_A"/>
</dbReference>
<feature type="domain" description="VWFA" evidence="6">
    <location>
        <begin position="227"/>
        <end position="409"/>
    </location>
</feature>
<feature type="domain" description="VWFA" evidence="6">
    <location>
        <begin position="607"/>
        <end position="781"/>
    </location>
</feature>
<evidence type="ECO:0000259" key="6">
    <source>
        <dbReference type="PROSITE" id="PS50234"/>
    </source>
</evidence>